<reference evidence="2" key="2">
    <citation type="submission" date="2017-10" db="EMBL/GenBank/DDBJ databases">
        <title>Ladona fulva Genome sequencing and assembly.</title>
        <authorList>
            <person name="Murali S."/>
            <person name="Richards S."/>
            <person name="Bandaranaike D."/>
            <person name="Bellair M."/>
            <person name="Blankenburg K."/>
            <person name="Chao H."/>
            <person name="Dinh H."/>
            <person name="Doddapaneni H."/>
            <person name="Dugan-Rocha S."/>
            <person name="Elkadiri S."/>
            <person name="Gnanaolivu R."/>
            <person name="Hernandez B."/>
            <person name="Skinner E."/>
            <person name="Javaid M."/>
            <person name="Lee S."/>
            <person name="Li M."/>
            <person name="Ming W."/>
            <person name="Munidasa M."/>
            <person name="Muniz J."/>
            <person name="Nguyen L."/>
            <person name="Hughes D."/>
            <person name="Osuji N."/>
            <person name="Pu L.-L."/>
            <person name="Puazo M."/>
            <person name="Qu C."/>
            <person name="Quiroz J."/>
            <person name="Raj R."/>
            <person name="Weissenberger G."/>
            <person name="Xin Y."/>
            <person name="Zou X."/>
            <person name="Han Y."/>
            <person name="Worley K."/>
            <person name="Muzny D."/>
            <person name="Gibbs R."/>
        </authorList>
    </citation>
    <scope>NUCLEOTIDE SEQUENCE</scope>
    <source>
        <strain evidence="2">Sampled in the wild</strain>
    </source>
</reference>
<name>A0A8K0KE27_LADFU</name>
<feature type="compositionally biased region" description="Gly residues" evidence="1">
    <location>
        <begin position="21"/>
        <end position="30"/>
    </location>
</feature>
<dbReference type="EMBL" id="KZ308726">
    <property type="protein sequence ID" value="KAG8233544.1"/>
    <property type="molecule type" value="Genomic_DNA"/>
</dbReference>
<organism evidence="2 3">
    <name type="scientific">Ladona fulva</name>
    <name type="common">Scarce chaser dragonfly</name>
    <name type="synonym">Libellula fulva</name>
    <dbReference type="NCBI Taxonomy" id="123851"/>
    <lineage>
        <taxon>Eukaryota</taxon>
        <taxon>Metazoa</taxon>
        <taxon>Ecdysozoa</taxon>
        <taxon>Arthropoda</taxon>
        <taxon>Hexapoda</taxon>
        <taxon>Insecta</taxon>
        <taxon>Pterygota</taxon>
        <taxon>Palaeoptera</taxon>
        <taxon>Odonata</taxon>
        <taxon>Epiprocta</taxon>
        <taxon>Anisoptera</taxon>
        <taxon>Libelluloidea</taxon>
        <taxon>Libellulidae</taxon>
        <taxon>Ladona</taxon>
    </lineage>
</organism>
<gene>
    <name evidence="2" type="ORF">J437_LFUL016985</name>
</gene>
<reference evidence="2" key="1">
    <citation type="submission" date="2013-04" db="EMBL/GenBank/DDBJ databases">
        <authorList>
            <person name="Qu J."/>
            <person name="Murali S.C."/>
            <person name="Bandaranaike D."/>
            <person name="Bellair M."/>
            <person name="Blankenburg K."/>
            <person name="Chao H."/>
            <person name="Dinh H."/>
            <person name="Doddapaneni H."/>
            <person name="Downs B."/>
            <person name="Dugan-Rocha S."/>
            <person name="Elkadiri S."/>
            <person name="Gnanaolivu R.D."/>
            <person name="Hernandez B."/>
            <person name="Javaid M."/>
            <person name="Jayaseelan J.C."/>
            <person name="Lee S."/>
            <person name="Li M."/>
            <person name="Ming W."/>
            <person name="Munidasa M."/>
            <person name="Muniz J."/>
            <person name="Nguyen L."/>
            <person name="Ongeri F."/>
            <person name="Osuji N."/>
            <person name="Pu L.-L."/>
            <person name="Puazo M."/>
            <person name="Qu C."/>
            <person name="Quiroz J."/>
            <person name="Raj R."/>
            <person name="Weissenberger G."/>
            <person name="Xin Y."/>
            <person name="Zou X."/>
            <person name="Han Y."/>
            <person name="Richards S."/>
            <person name="Worley K."/>
            <person name="Muzny D."/>
            <person name="Gibbs R."/>
        </authorList>
    </citation>
    <scope>NUCLEOTIDE SEQUENCE</scope>
    <source>
        <strain evidence="2">Sampled in the wild</strain>
    </source>
</reference>
<feature type="compositionally biased region" description="Pro residues" evidence="1">
    <location>
        <begin position="82"/>
        <end position="94"/>
    </location>
</feature>
<feature type="compositionally biased region" description="Pro residues" evidence="1">
    <location>
        <begin position="120"/>
        <end position="147"/>
    </location>
</feature>
<dbReference type="AlphaFoldDB" id="A0A8K0KE27"/>
<feature type="compositionally biased region" description="Polar residues" evidence="1">
    <location>
        <begin position="60"/>
        <end position="74"/>
    </location>
</feature>
<feature type="compositionally biased region" description="Low complexity" evidence="1">
    <location>
        <begin position="1"/>
        <end position="20"/>
    </location>
</feature>
<dbReference type="Proteomes" id="UP000792457">
    <property type="component" value="Unassembled WGS sequence"/>
</dbReference>
<feature type="compositionally biased region" description="Acidic residues" evidence="1">
    <location>
        <begin position="156"/>
        <end position="169"/>
    </location>
</feature>
<protein>
    <submittedName>
        <fullName evidence="2">Uncharacterized protein</fullName>
    </submittedName>
</protein>
<feature type="region of interest" description="Disordered" evidence="1">
    <location>
        <begin position="1"/>
        <end position="207"/>
    </location>
</feature>
<sequence>MQQQQQSPSSNQSSGVRSPGNAGGNSGGGVALLPRSVSRERGLGGWCGDPRILGTPSPFSPSKSPQRPRTTLQLKTEHSGVEPPPPPPPPPPPHSLQSPHHIQSPLCHFVQQFQEREAPSHPPPPPPTAGPPPPPPPPPPPLPPPPQLHHNGDAVEKEEEAEEEEDVEEGCAGRREDGGCSGLRDGGPPARAKRTATSGKPKARRRNILSFPHHLSVDELRLLQVSPLCGCVL</sequence>
<evidence type="ECO:0000313" key="2">
    <source>
        <dbReference type="EMBL" id="KAG8233544.1"/>
    </source>
</evidence>
<accession>A0A8K0KE27</accession>
<keyword evidence="3" id="KW-1185">Reference proteome</keyword>
<proteinExistence type="predicted"/>
<evidence type="ECO:0000313" key="3">
    <source>
        <dbReference type="Proteomes" id="UP000792457"/>
    </source>
</evidence>
<comment type="caution">
    <text evidence="2">The sequence shown here is derived from an EMBL/GenBank/DDBJ whole genome shotgun (WGS) entry which is preliminary data.</text>
</comment>
<evidence type="ECO:0000256" key="1">
    <source>
        <dbReference type="SAM" id="MobiDB-lite"/>
    </source>
</evidence>